<keyword evidence="4" id="KW-0539">Nucleus</keyword>
<evidence type="ECO:0000256" key="4">
    <source>
        <dbReference type="ARBA" id="ARBA00023242"/>
    </source>
</evidence>
<proteinExistence type="inferred from homology"/>
<evidence type="ECO:0000259" key="8">
    <source>
        <dbReference type="Pfam" id="PF25766"/>
    </source>
</evidence>
<evidence type="ECO:0000256" key="1">
    <source>
        <dbReference type="ARBA" id="ARBA00004123"/>
    </source>
</evidence>
<organism evidence="9 10">
    <name type="scientific">Henosepilachna vigintioctopunctata</name>
    <dbReference type="NCBI Taxonomy" id="420089"/>
    <lineage>
        <taxon>Eukaryota</taxon>
        <taxon>Metazoa</taxon>
        <taxon>Ecdysozoa</taxon>
        <taxon>Arthropoda</taxon>
        <taxon>Hexapoda</taxon>
        <taxon>Insecta</taxon>
        <taxon>Pterygota</taxon>
        <taxon>Neoptera</taxon>
        <taxon>Endopterygota</taxon>
        <taxon>Coleoptera</taxon>
        <taxon>Polyphaga</taxon>
        <taxon>Cucujiformia</taxon>
        <taxon>Coccinelloidea</taxon>
        <taxon>Coccinellidae</taxon>
        <taxon>Epilachninae</taxon>
        <taxon>Epilachnini</taxon>
        <taxon>Henosepilachna</taxon>
    </lineage>
</organism>
<dbReference type="EMBL" id="JARQZJ010000039">
    <property type="protein sequence ID" value="KAK9876898.1"/>
    <property type="molecule type" value="Genomic_DNA"/>
</dbReference>
<dbReference type="SUPFAM" id="SSF48371">
    <property type="entry name" value="ARM repeat"/>
    <property type="match status" value="1"/>
</dbReference>
<dbReference type="GO" id="GO:0006366">
    <property type="term" value="P:transcription by RNA polymerase II"/>
    <property type="evidence" value="ECO:0007669"/>
    <property type="project" value="InterPro"/>
</dbReference>
<dbReference type="PANTHER" id="PTHR21483">
    <property type="entry name" value="RNA POLYMERASE II-ASSOCIATED PROTEIN 1"/>
    <property type="match status" value="1"/>
</dbReference>
<keyword evidence="3" id="KW-0804">Transcription</keyword>
<dbReference type="PANTHER" id="PTHR21483:SF18">
    <property type="entry name" value="RNA POLYMERASE II-ASSOCIATED PROTEIN 1"/>
    <property type="match status" value="1"/>
</dbReference>
<protein>
    <recommendedName>
        <fullName evidence="11">RNA polymerase II-associated protein 1</fullName>
    </recommendedName>
</protein>
<feature type="domain" description="RPAP1 N-terminal" evidence="7">
    <location>
        <begin position="180"/>
        <end position="223"/>
    </location>
</feature>
<dbReference type="Proteomes" id="UP001431783">
    <property type="component" value="Unassembled WGS sequence"/>
</dbReference>
<feature type="region of interest" description="Disordered" evidence="5">
    <location>
        <begin position="122"/>
        <end position="142"/>
    </location>
</feature>
<reference evidence="9 10" key="1">
    <citation type="submission" date="2023-03" db="EMBL/GenBank/DDBJ databases">
        <title>Genome insight into feeding habits of ladybird beetles.</title>
        <authorList>
            <person name="Li H.-S."/>
            <person name="Huang Y.-H."/>
            <person name="Pang H."/>
        </authorList>
    </citation>
    <scope>NUCLEOTIDE SEQUENCE [LARGE SCALE GENOMIC DNA]</scope>
    <source>
        <strain evidence="9">SYSU_2023b</strain>
        <tissue evidence="9">Whole body</tissue>
    </source>
</reference>
<dbReference type="InterPro" id="IPR013929">
    <property type="entry name" value="RPAP1_C"/>
</dbReference>
<comment type="similarity">
    <text evidence="2">Belongs to the RPAP1 family.</text>
</comment>
<comment type="subcellular location">
    <subcellularLocation>
        <location evidence="1">Nucleus</location>
    </subcellularLocation>
</comment>
<evidence type="ECO:0000313" key="9">
    <source>
        <dbReference type="EMBL" id="KAK9876898.1"/>
    </source>
</evidence>
<keyword evidence="10" id="KW-1185">Reference proteome</keyword>
<dbReference type="InterPro" id="IPR016024">
    <property type="entry name" value="ARM-type_fold"/>
</dbReference>
<dbReference type="AlphaFoldDB" id="A0AAW1U795"/>
<name>A0AAW1U795_9CUCU</name>
<gene>
    <name evidence="9" type="ORF">WA026_015934</name>
</gene>
<accession>A0AAW1U795</accession>
<feature type="domain" description="RPAP1/MINIYO-like TPR repeats" evidence="8">
    <location>
        <begin position="933"/>
        <end position="1147"/>
    </location>
</feature>
<feature type="domain" description="RPAP1 C-terminal" evidence="6">
    <location>
        <begin position="291"/>
        <end position="356"/>
    </location>
</feature>
<evidence type="ECO:0000256" key="5">
    <source>
        <dbReference type="SAM" id="MobiDB-lite"/>
    </source>
</evidence>
<dbReference type="InterPro" id="IPR039913">
    <property type="entry name" value="RPAP1/Rba50"/>
</dbReference>
<comment type="caution">
    <text evidence="9">The sequence shown here is derived from an EMBL/GenBank/DDBJ whole genome shotgun (WGS) entry which is preliminary data.</text>
</comment>
<sequence>MYSRPKPEESDEDLMTQEEEFLTKLKEKKIKPAAKVEALYKKETAENINITESVKDVDIGIQQQLANTFESIPAYNNIKQVVEKRRIHDVDGIQPLVFSKGGFPKAKRRDVNVKCSSKSIFSQHMKKSTSRGTNKTSVEETNKQDSAMNINILENNINLVADVQSFVKGSNVLSEADKDEIHEKNINLLKTTPESEILEERERLLSTMDPALLAFIKAKARKQKPKNTNPSILQQNEAGRNINVENIKTTSDILQKPGAENWLNFDLLEVHKLAWMEEITLSKIDKNKALDARFDFEGWLLPFTESEVTDANRILYHHGEEPDRPGYTLQELFTLARSSVIQQKIIALNSIANILSLYSIGVYQDILEIPIEQIFFLVRFCMDDNTPGVLNASVKALRCLVYNHIDEICLDSLYSIGWENMMPILPVDHDKEDDNTVNDQQLAEKNLIRCLVRTGIYTRIRYIINTIKPSTETLAYCLEILIRLAKDSEFVVGEMLRCENLMSSIVKYFVPSSIFYNSESAYGTPILQAVKLIRVMCCRSKTIAIDLTEKYDILNAISNYLQDEVFGANVNGMRLQTECFYLWKSLLDYNLQFQHTSILVTILLRFLNYHLRHTNIGSDTTYVREGHCSATLTLIANVLKLKPSLITEFESLIQDCLSKWFHQFYRLESFKYGNSQIMSSTFYLCTVVYGYSKLVQLIDGSISHLMKSPGFFKATNNMRQCSMLLNNYEVSSYSTNMKTLQTSAWYTADHIIPILQTSSAVPLVSSLSHFVSETDNYSVKLSFITHPNIKQYIESLEKQKSLFLINHWFTRIESRLIMNILKISFDVQKDIDTSLFYSLAVKALSVFNTEQKIDVNILLEKIIFCPNFYPTETLMNNLELDKRNESLEISLNNLNEILQVYSEVFGLKSQEPLKHNLCVDIGVGNMIPIDWVYAPILSLYSNEVERKKQFTEEHQILVVRNCLRWILIYETYFPSLVEAVNPTDRFCRLACVLLGSDGLFLNNEIHCLLELCLKNILEKFEDELDFDKPIQGLTNFQDFYSQILEQYQGVSYGDILFGNFVLVPLKQKQNVQWRKTLWSEYMGVVHVLNVCQNQLMTKLSSFLYPPEEDESLLKCYKIALGKGTIQKNSVLYAIATHHYKEYMQHKSSRI</sequence>
<evidence type="ECO:0000256" key="2">
    <source>
        <dbReference type="ARBA" id="ARBA00009953"/>
    </source>
</evidence>
<dbReference type="Pfam" id="PF08621">
    <property type="entry name" value="RPAP1_N"/>
    <property type="match status" value="1"/>
</dbReference>
<evidence type="ECO:0000313" key="10">
    <source>
        <dbReference type="Proteomes" id="UP001431783"/>
    </source>
</evidence>
<dbReference type="InterPro" id="IPR013930">
    <property type="entry name" value="RPAP1_N"/>
</dbReference>
<evidence type="ECO:0000256" key="3">
    <source>
        <dbReference type="ARBA" id="ARBA00023163"/>
    </source>
</evidence>
<dbReference type="Pfam" id="PF08620">
    <property type="entry name" value="RPAP1_C"/>
    <property type="match status" value="1"/>
</dbReference>
<dbReference type="InterPro" id="IPR057989">
    <property type="entry name" value="TPR_RPAP1/MINIYO-like"/>
</dbReference>
<dbReference type="Pfam" id="PF25766">
    <property type="entry name" value="TPR_RPAP1"/>
    <property type="match status" value="1"/>
</dbReference>
<evidence type="ECO:0000259" key="6">
    <source>
        <dbReference type="Pfam" id="PF08620"/>
    </source>
</evidence>
<evidence type="ECO:0000259" key="7">
    <source>
        <dbReference type="Pfam" id="PF08621"/>
    </source>
</evidence>
<evidence type="ECO:0008006" key="11">
    <source>
        <dbReference type="Google" id="ProtNLM"/>
    </source>
</evidence>